<protein>
    <recommendedName>
        <fullName evidence="8">Molybdenum cofactor guanylyltransferase</fullName>
        <shortName evidence="8">MoCo guanylyltransferase</shortName>
        <ecNumber evidence="8">2.7.7.77</ecNumber>
    </recommendedName>
    <alternativeName>
        <fullName evidence="8">GTP:molybdopterin guanylyltransferase</fullName>
    </alternativeName>
    <alternativeName>
        <fullName evidence="8">Mo-MPT guanylyltransferase</fullName>
    </alternativeName>
    <alternativeName>
        <fullName evidence="8">Molybdopterin guanylyltransferase</fullName>
    </alternativeName>
    <alternativeName>
        <fullName evidence="8">Molybdopterin-guanine dinucleotide synthase</fullName>
        <shortName evidence="8">MGD synthase</shortName>
    </alternativeName>
</protein>
<dbReference type="GO" id="GO:0005737">
    <property type="term" value="C:cytoplasm"/>
    <property type="evidence" value="ECO:0007669"/>
    <property type="project" value="UniProtKB-SubCell"/>
</dbReference>
<evidence type="ECO:0000256" key="1">
    <source>
        <dbReference type="ARBA" id="ARBA00022490"/>
    </source>
</evidence>
<dbReference type="GO" id="GO:0061603">
    <property type="term" value="F:molybdenum cofactor guanylyltransferase activity"/>
    <property type="evidence" value="ECO:0007669"/>
    <property type="project" value="UniProtKB-EC"/>
</dbReference>
<evidence type="ECO:0000256" key="5">
    <source>
        <dbReference type="ARBA" id="ARBA00022842"/>
    </source>
</evidence>
<feature type="binding site" evidence="8">
    <location>
        <position position="87"/>
    </location>
    <ligand>
        <name>Mg(2+)</name>
        <dbReference type="ChEBI" id="CHEBI:18420"/>
    </ligand>
</feature>
<keyword evidence="1 8" id="KW-0963">Cytoplasm</keyword>
<comment type="caution">
    <text evidence="8">Lacks conserved residue(s) required for the propagation of feature annotation.</text>
</comment>
<accession>A0A1E3VUF6</accession>
<dbReference type="PANTHER" id="PTHR19136">
    <property type="entry name" value="MOLYBDENUM COFACTOR GUANYLYLTRANSFERASE"/>
    <property type="match status" value="1"/>
</dbReference>
<keyword evidence="3 8" id="KW-0479">Metal-binding</keyword>
<keyword evidence="5 8" id="KW-0460">Magnesium</keyword>
<dbReference type="HAMAP" id="MF_00316">
    <property type="entry name" value="MobA"/>
    <property type="match status" value="1"/>
</dbReference>
<evidence type="ECO:0000256" key="8">
    <source>
        <dbReference type="HAMAP-Rule" id="MF_00316"/>
    </source>
</evidence>
<dbReference type="GO" id="GO:1902758">
    <property type="term" value="P:bis(molybdopterin guanine dinucleotide)molybdenum biosynthetic process"/>
    <property type="evidence" value="ECO:0007669"/>
    <property type="project" value="TreeGrafter"/>
</dbReference>
<organism evidence="10 11">
    <name type="scientific">Methyloceanibacter stevinii</name>
    <dbReference type="NCBI Taxonomy" id="1774970"/>
    <lineage>
        <taxon>Bacteria</taxon>
        <taxon>Pseudomonadati</taxon>
        <taxon>Pseudomonadota</taxon>
        <taxon>Alphaproteobacteria</taxon>
        <taxon>Hyphomicrobiales</taxon>
        <taxon>Hyphomicrobiaceae</taxon>
        <taxon>Methyloceanibacter</taxon>
    </lineage>
</organism>
<comment type="subcellular location">
    <subcellularLocation>
        <location evidence="8">Cytoplasm</location>
    </subcellularLocation>
</comment>
<dbReference type="InterPro" id="IPR029044">
    <property type="entry name" value="Nucleotide-diphossugar_trans"/>
</dbReference>
<dbReference type="Gene3D" id="3.90.550.10">
    <property type="entry name" value="Spore Coat Polysaccharide Biosynthesis Protein SpsA, Chain A"/>
    <property type="match status" value="1"/>
</dbReference>
<feature type="binding site" evidence="8">
    <location>
        <position position="52"/>
    </location>
    <ligand>
        <name>GTP</name>
        <dbReference type="ChEBI" id="CHEBI:37565"/>
    </ligand>
</feature>
<sequence>MGGGDKSLLPLSDRPVLAEVVDRLAPQVGPLVLSANGDPGRFAAFGLPVVPDTLEGFHGPLAGIEAGLSWVRAECPGVAFAVTVPGDTPFIPADLVTRLADGKGTAAMAVAVSAVGLHPVVGLWPVGIADALADALARGERRASQFVREEGAAEVSFAPVSIAGSEVDPFFNINTSEDLDYARDLAARA</sequence>
<dbReference type="EC" id="2.7.7.77" evidence="8"/>
<name>A0A1E3VUF6_9HYPH</name>
<dbReference type="EMBL" id="LPWE01000002">
    <property type="protein sequence ID" value="ODR97164.1"/>
    <property type="molecule type" value="Genomic_DNA"/>
</dbReference>
<comment type="subunit">
    <text evidence="8">Monomer.</text>
</comment>
<keyword evidence="2 8" id="KW-0808">Transferase</keyword>
<dbReference type="GO" id="GO:0005525">
    <property type="term" value="F:GTP binding"/>
    <property type="evidence" value="ECO:0007669"/>
    <property type="project" value="UniProtKB-UniRule"/>
</dbReference>
<comment type="function">
    <text evidence="8">Transfers a GMP moiety from GTP to Mo-molybdopterin (Mo-MPT) cofactor (Moco or molybdenum cofactor) to form Mo-molybdopterin guanine dinucleotide (Mo-MGD) cofactor.</text>
</comment>
<evidence type="ECO:0000259" key="9">
    <source>
        <dbReference type="Pfam" id="PF12804"/>
    </source>
</evidence>
<comment type="catalytic activity">
    <reaction evidence="8">
        <text>Mo-molybdopterin + GTP + H(+) = Mo-molybdopterin guanine dinucleotide + diphosphate</text>
        <dbReference type="Rhea" id="RHEA:34243"/>
        <dbReference type="ChEBI" id="CHEBI:15378"/>
        <dbReference type="ChEBI" id="CHEBI:33019"/>
        <dbReference type="ChEBI" id="CHEBI:37565"/>
        <dbReference type="ChEBI" id="CHEBI:71302"/>
        <dbReference type="ChEBI" id="CHEBI:71310"/>
        <dbReference type="EC" id="2.7.7.77"/>
    </reaction>
</comment>
<gene>
    <name evidence="8" type="primary">mobA</name>
    <name evidence="10" type="ORF">AUC70_12910</name>
</gene>
<dbReference type="GO" id="GO:0046872">
    <property type="term" value="F:metal ion binding"/>
    <property type="evidence" value="ECO:0007669"/>
    <property type="project" value="UniProtKB-KW"/>
</dbReference>
<dbReference type="AlphaFoldDB" id="A0A1E3VUF6"/>
<dbReference type="STRING" id="1774970.AUC70_12910"/>
<dbReference type="SUPFAM" id="SSF53448">
    <property type="entry name" value="Nucleotide-diphospho-sugar transferases"/>
    <property type="match status" value="1"/>
</dbReference>
<dbReference type="Pfam" id="PF12804">
    <property type="entry name" value="NTP_transf_3"/>
    <property type="match status" value="1"/>
</dbReference>
<keyword evidence="11" id="KW-1185">Reference proteome</keyword>
<comment type="cofactor">
    <cofactor evidence="8">
        <name>Mg(2+)</name>
        <dbReference type="ChEBI" id="CHEBI:18420"/>
    </cofactor>
</comment>
<keyword evidence="4 8" id="KW-0547">Nucleotide-binding</keyword>
<reference evidence="10 11" key="1">
    <citation type="journal article" date="2016" name="Environ. Microbiol.">
        <title>New Methyloceanibacter diversity from North Sea sediments includes methanotroph containing solely the soluble methane monooxygenase.</title>
        <authorList>
            <person name="Vekeman B."/>
            <person name="Kerckhof F.M."/>
            <person name="Cremers G."/>
            <person name="de Vos P."/>
            <person name="Vandamme P."/>
            <person name="Boon N."/>
            <person name="Op den Camp H.J."/>
            <person name="Heylen K."/>
        </authorList>
    </citation>
    <scope>NUCLEOTIDE SEQUENCE [LARGE SCALE GENOMIC DNA]</scope>
    <source>
        <strain evidence="10 11">R-67176</strain>
    </source>
</reference>
<evidence type="ECO:0000256" key="7">
    <source>
        <dbReference type="ARBA" id="ARBA00023150"/>
    </source>
</evidence>
<evidence type="ECO:0000256" key="2">
    <source>
        <dbReference type="ARBA" id="ARBA00022679"/>
    </source>
</evidence>
<dbReference type="Proteomes" id="UP000094172">
    <property type="component" value="Unassembled WGS sequence"/>
</dbReference>
<dbReference type="PANTHER" id="PTHR19136:SF81">
    <property type="entry name" value="MOLYBDENUM COFACTOR GUANYLYLTRANSFERASE"/>
    <property type="match status" value="1"/>
</dbReference>
<keyword evidence="7 8" id="KW-0501">Molybdenum cofactor biosynthesis</keyword>
<keyword evidence="6 8" id="KW-0342">GTP-binding</keyword>
<evidence type="ECO:0000256" key="3">
    <source>
        <dbReference type="ARBA" id="ARBA00022723"/>
    </source>
</evidence>
<comment type="caution">
    <text evidence="10">The sequence shown here is derived from an EMBL/GenBank/DDBJ whole genome shotgun (WGS) entry which is preliminary data.</text>
</comment>
<proteinExistence type="inferred from homology"/>
<evidence type="ECO:0000256" key="6">
    <source>
        <dbReference type="ARBA" id="ARBA00023134"/>
    </source>
</evidence>
<evidence type="ECO:0000313" key="10">
    <source>
        <dbReference type="EMBL" id="ODR97164.1"/>
    </source>
</evidence>
<feature type="domain" description="MobA-like NTP transferase" evidence="9">
    <location>
        <begin position="1"/>
        <end position="149"/>
    </location>
</feature>
<comment type="domain">
    <text evidence="8">The N-terminal domain determines nucleotide recognition and specific binding, while the C-terminal domain determines the specific binding to the target protein.</text>
</comment>
<feature type="binding site" evidence="8">
    <location>
        <position position="6"/>
    </location>
    <ligand>
        <name>GTP</name>
        <dbReference type="ChEBI" id="CHEBI:37565"/>
    </ligand>
</feature>
<dbReference type="CDD" id="cd02503">
    <property type="entry name" value="MobA"/>
    <property type="match status" value="1"/>
</dbReference>
<comment type="similarity">
    <text evidence="8">Belongs to the MobA family.</text>
</comment>
<evidence type="ECO:0000313" key="11">
    <source>
        <dbReference type="Proteomes" id="UP000094172"/>
    </source>
</evidence>
<evidence type="ECO:0000256" key="4">
    <source>
        <dbReference type="ARBA" id="ARBA00022741"/>
    </source>
</evidence>
<feature type="binding site" evidence="8">
    <location>
        <position position="87"/>
    </location>
    <ligand>
        <name>GTP</name>
        <dbReference type="ChEBI" id="CHEBI:37565"/>
    </ligand>
</feature>
<dbReference type="InterPro" id="IPR013482">
    <property type="entry name" value="Molybde_CF_guanTrfase"/>
</dbReference>
<dbReference type="NCBIfam" id="TIGR02665">
    <property type="entry name" value="molyb_mobA"/>
    <property type="match status" value="1"/>
</dbReference>
<dbReference type="InterPro" id="IPR025877">
    <property type="entry name" value="MobA-like_NTP_Trfase"/>
</dbReference>